<evidence type="ECO:0000313" key="3">
    <source>
        <dbReference type="Proteomes" id="UP000475862"/>
    </source>
</evidence>
<feature type="transmembrane region" description="Helical" evidence="1">
    <location>
        <begin position="103"/>
        <end position="124"/>
    </location>
</feature>
<name>A0A6G0T1X4_APHGL</name>
<dbReference type="EMBL" id="VYZN01000074">
    <property type="protein sequence ID" value="KAE9523921.1"/>
    <property type="molecule type" value="Genomic_DNA"/>
</dbReference>
<evidence type="ECO:0000313" key="2">
    <source>
        <dbReference type="EMBL" id="KAE9523921.1"/>
    </source>
</evidence>
<dbReference type="Proteomes" id="UP000475862">
    <property type="component" value="Unassembled WGS sequence"/>
</dbReference>
<feature type="transmembrane region" description="Helical" evidence="1">
    <location>
        <begin position="38"/>
        <end position="63"/>
    </location>
</feature>
<accession>A0A6G0T1X4</accession>
<evidence type="ECO:0000256" key="1">
    <source>
        <dbReference type="SAM" id="Phobius"/>
    </source>
</evidence>
<protein>
    <submittedName>
        <fullName evidence="2">Uncharacterized protein</fullName>
    </submittedName>
</protein>
<keyword evidence="1" id="KW-0812">Transmembrane</keyword>
<gene>
    <name evidence="2" type="ORF">AGLY_015568</name>
</gene>
<organism evidence="2 3">
    <name type="scientific">Aphis glycines</name>
    <name type="common">Soybean aphid</name>
    <dbReference type="NCBI Taxonomy" id="307491"/>
    <lineage>
        <taxon>Eukaryota</taxon>
        <taxon>Metazoa</taxon>
        <taxon>Ecdysozoa</taxon>
        <taxon>Arthropoda</taxon>
        <taxon>Hexapoda</taxon>
        <taxon>Insecta</taxon>
        <taxon>Pterygota</taxon>
        <taxon>Neoptera</taxon>
        <taxon>Paraneoptera</taxon>
        <taxon>Hemiptera</taxon>
        <taxon>Sternorrhyncha</taxon>
        <taxon>Aphidomorpha</taxon>
        <taxon>Aphidoidea</taxon>
        <taxon>Aphididae</taxon>
        <taxon>Aphidini</taxon>
        <taxon>Aphis</taxon>
        <taxon>Aphis</taxon>
    </lineage>
</organism>
<keyword evidence="3" id="KW-1185">Reference proteome</keyword>
<comment type="caution">
    <text evidence="2">The sequence shown here is derived from an EMBL/GenBank/DDBJ whole genome shotgun (WGS) entry which is preliminary data.</text>
</comment>
<proteinExistence type="predicted"/>
<dbReference type="AlphaFoldDB" id="A0A6G0T1X4"/>
<reference evidence="2 3" key="1">
    <citation type="submission" date="2019-08" db="EMBL/GenBank/DDBJ databases">
        <title>The genome of the soybean aphid Biotype 1, its phylome, world population structure and adaptation to the North American continent.</title>
        <authorList>
            <person name="Giordano R."/>
            <person name="Donthu R.K."/>
            <person name="Hernandez A.G."/>
            <person name="Wright C.L."/>
            <person name="Zimin A.V."/>
        </authorList>
    </citation>
    <scope>NUCLEOTIDE SEQUENCE [LARGE SCALE GENOMIC DNA]</scope>
    <source>
        <tissue evidence="2">Whole aphids</tissue>
    </source>
</reference>
<sequence>VTKSLFFLKNIYDLPSLFHVFTIIIFDQIELNNEKKTGIVLGTGIILILSSFKFTCSHVYFILYLNGVHSHNRSYNDRYHILFKYTLDLYDGNIEQYLKQNVLYINMIRLLDVFLTIIIILRLFKVKINVHCTIFYLVKKLQILDVYLKCCHITRMYHYHPIAVITHGNNIKIFIISSLKTFLYTLSSYSRTISTTIGKTITTKVGVWQRLFNSSIIKFQMSNDSKQTLLKLLILKYENLQYIFEHSVYYTSTLALRAMIH</sequence>
<keyword evidence="1" id="KW-1133">Transmembrane helix</keyword>
<feature type="transmembrane region" description="Helical" evidence="1">
    <location>
        <begin position="6"/>
        <end position="26"/>
    </location>
</feature>
<keyword evidence="1" id="KW-0472">Membrane</keyword>
<feature type="non-terminal residue" evidence="2">
    <location>
        <position position="1"/>
    </location>
</feature>